<dbReference type="OrthoDB" id="10004862at2759"/>
<proteinExistence type="predicted"/>
<evidence type="ECO:0000256" key="1">
    <source>
        <dbReference type="ARBA" id="ARBA00023002"/>
    </source>
</evidence>
<dbReference type="PANTHER" id="PTHR35870:SF1">
    <property type="entry name" value="PROTEIN, PUTATIVE (AFU_ORTHOLOGUE AFUA_5G03330)-RELATED"/>
    <property type="match status" value="1"/>
</dbReference>
<organism evidence="2 3">
    <name type="scientific">Lunasporangiospora selenospora</name>
    <dbReference type="NCBI Taxonomy" id="979761"/>
    <lineage>
        <taxon>Eukaryota</taxon>
        <taxon>Fungi</taxon>
        <taxon>Fungi incertae sedis</taxon>
        <taxon>Mucoromycota</taxon>
        <taxon>Mortierellomycotina</taxon>
        <taxon>Mortierellomycetes</taxon>
        <taxon>Mortierellales</taxon>
        <taxon>Mortierellaceae</taxon>
        <taxon>Lunasporangiospora</taxon>
    </lineage>
</organism>
<sequence length="426" mass="46475">SSKDLFQTFKRFKPDKERIPPAASIQINSRNWKEWLGHKSYYHEYLDFFHQELLQLDTLARKGESKATGSSLPLTESWAEMPAAPLASCMTKRVSDYLAVLIPGLCGSTGPLIHLGYGIEFGSRLVTAEGLAYACISYQSATACYIPSGEALTWARESDISPSPGQQREPKKGSPRSVAILSMIRNDKRLDGNFDAGFQSRLNVVMSSRISLLKSYLGIWTSQVHSVSEALQDLSQTCGLLLFTATNRAGDEQQLDKNLADVLLAIHAARFLMEILSTAEEKEQLIKAIWMSLVATYVVQGRPKISVPAAVFGRPHSIHVEPQETPTTSSADDALTETLTAVAGMASASNSTISTWESGIPGQSVGRWRSLCHSAIHAERRVVPKIVRALWLAEMGHGACGDLFYDAALRALGEDETSDESSGPGN</sequence>
<reference evidence="2" key="1">
    <citation type="journal article" date="2020" name="Fungal Divers.">
        <title>Resolving the Mortierellaceae phylogeny through synthesis of multi-gene phylogenetics and phylogenomics.</title>
        <authorList>
            <person name="Vandepol N."/>
            <person name="Liber J."/>
            <person name="Desiro A."/>
            <person name="Na H."/>
            <person name="Kennedy M."/>
            <person name="Barry K."/>
            <person name="Grigoriev I.V."/>
            <person name="Miller A.N."/>
            <person name="O'Donnell K."/>
            <person name="Stajich J.E."/>
            <person name="Bonito G."/>
        </authorList>
    </citation>
    <scope>NUCLEOTIDE SEQUENCE</scope>
    <source>
        <strain evidence="2">KOD1015</strain>
    </source>
</reference>
<accession>A0A9P6KAH6</accession>
<dbReference type="EMBL" id="JAABOA010004707">
    <property type="protein sequence ID" value="KAF9577527.1"/>
    <property type="molecule type" value="Genomic_DNA"/>
</dbReference>
<dbReference type="GO" id="GO:0016491">
    <property type="term" value="F:oxidoreductase activity"/>
    <property type="evidence" value="ECO:0007669"/>
    <property type="project" value="UniProtKB-KW"/>
</dbReference>
<keyword evidence="1" id="KW-0560">Oxidoreductase</keyword>
<name>A0A9P6KAH6_9FUNG</name>
<protein>
    <submittedName>
        <fullName evidence="2">Uncharacterized protein</fullName>
    </submittedName>
</protein>
<gene>
    <name evidence="2" type="ORF">BGW38_007205</name>
</gene>
<keyword evidence="3" id="KW-1185">Reference proteome</keyword>
<evidence type="ECO:0000313" key="2">
    <source>
        <dbReference type="EMBL" id="KAF9577527.1"/>
    </source>
</evidence>
<dbReference type="PANTHER" id="PTHR35870">
    <property type="entry name" value="PROTEIN, PUTATIVE (AFU_ORTHOLOGUE AFUA_5G03330)-RELATED"/>
    <property type="match status" value="1"/>
</dbReference>
<dbReference type="Pfam" id="PF14027">
    <property type="entry name" value="Questin_oxidase"/>
    <property type="match status" value="1"/>
</dbReference>
<comment type="caution">
    <text evidence="2">The sequence shown here is derived from an EMBL/GenBank/DDBJ whole genome shotgun (WGS) entry which is preliminary data.</text>
</comment>
<feature type="non-terminal residue" evidence="2">
    <location>
        <position position="426"/>
    </location>
</feature>
<dbReference type="Proteomes" id="UP000780801">
    <property type="component" value="Unassembled WGS sequence"/>
</dbReference>
<evidence type="ECO:0000313" key="3">
    <source>
        <dbReference type="Proteomes" id="UP000780801"/>
    </source>
</evidence>
<dbReference type="AlphaFoldDB" id="A0A9P6KAH6"/>
<dbReference type="InterPro" id="IPR025337">
    <property type="entry name" value="Questin_oxidase-like"/>
</dbReference>